<keyword evidence="3" id="KW-0597">Phosphoprotein</keyword>
<dbReference type="PROSITE" id="PS51257">
    <property type="entry name" value="PROKAR_LIPOPROTEIN"/>
    <property type="match status" value="1"/>
</dbReference>
<evidence type="ECO:0000256" key="6">
    <source>
        <dbReference type="ARBA" id="ARBA00022777"/>
    </source>
</evidence>
<feature type="transmembrane region" description="Helical" evidence="10">
    <location>
        <begin position="431"/>
        <end position="451"/>
    </location>
</feature>
<dbReference type="OrthoDB" id="977000at2"/>
<dbReference type="PANTHER" id="PTHR24421">
    <property type="entry name" value="NITRATE/NITRITE SENSOR PROTEIN NARX-RELATED"/>
    <property type="match status" value="1"/>
</dbReference>
<dbReference type="SMART" id="SM00028">
    <property type="entry name" value="TPR"/>
    <property type="match status" value="3"/>
</dbReference>
<evidence type="ECO:0000256" key="2">
    <source>
        <dbReference type="ARBA" id="ARBA00012438"/>
    </source>
</evidence>
<dbReference type="SUPFAM" id="SSF48452">
    <property type="entry name" value="TPR-like"/>
    <property type="match status" value="1"/>
</dbReference>
<evidence type="ECO:0000256" key="9">
    <source>
        <dbReference type="SAM" id="Coils"/>
    </source>
</evidence>
<name>A0A556MMK6_9FLAO</name>
<dbReference type="GO" id="GO:0000155">
    <property type="term" value="F:phosphorelay sensor kinase activity"/>
    <property type="evidence" value="ECO:0007669"/>
    <property type="project" value="InterPro"/>
</dbReference>
<evidence type="ECO:0000313" key="14">
    <source>
        <dbReference type="Proteomes" id="UP000316008"/>
    </source>
</evidence>
<evidence type="ECO:0000256" key="11">
    <source>
        <dbReference type="SAM" id="SignalP"/>
    </source>
</evidence>
<evidence type="ECO:0000256" key="1">
    <source>
        <dbReference type="ARBA" id="ARBA00000085"/>
    </source>
</evidence>
<evidence type="ECO:0000256" key="7">
    <source>
        <dbReference type="ARBA" id="ARBA00022840"/>
    </source>
</evidence>
<keyword evidence="7" id="KW-0067">ATP-binding</keyword>
<keyword evidence="10" id="KW-1133">Transmembrane helix</keyword>
<keyword evidence="9" id="KW-0175">Coiled coil</keyword>
<reference evidence="13 14" key="1">
    <citation type="submission" date="2019-07" db="EMBL/GenBank/DDBJ databases">
        <authorList>
            <person name="Huq M.A."/>
        </authorList>
    </citation>
    <scope>NUCLEOTIDE SEQUENCE [LARGE SCALE GENOMIC DNA]</scope>
    <source>
        <strain evidence="13 14">MAH-3</strain>
    </source>
</reference>
<keyword evidence="14" id="KW-1185">Reference proteome</keyword>
<keyword evidence="10" id="KW-0472">Membrane</keyword>
<dbReference type="Pfam" id="PF07730">
    <property type="entry name" value="HisKA_3"/>
    <property type="match status" value="1"/>
</dbReference>
<dbReference type="SUPFAM" id="SSF55874">
    <property type="entry name" value="ATPase domain of HSP90 chaperone/DNA topoisomerase II/histidine kinase"/>
    <property type="match status" value="1"/>
</dbReference>
<dbReference type="Gene3D" id="1.25.40.10">
    <property type="entry name" value="Tetratricopeptide repeat domain"/>
    <property type="match status" value="1"/>
</dbReference>
<evidence type="ECO:0000259" key="12">
    <source>
        <dbReference type="SMART" id="SM00387"/>
    </source>
</evidence>
<dbReference type="Gene3D" id="3.30.565.10">
    <property type="entry name" value="Histidine kinase-like ATPase, C-terminal domain"/>
    <property type="match status" value="1"/>
</dbReference>
<dbReference type="Gene3D" id="1.20.5.1930">
    <property type="match status" value="1"/>
</dbReference>
<dbReference type="GO" id="GO:0046983">
    <property type="term" value="F:protein dimerization activity"/>
    <property type="evidence" value="ECO:0007669"/>
    <property type="project" value="InterPro"/>
</dbReference>
<dbReference type="PANTHER" id="PTHR24421:SF10">
    <property type="entry name" value="NITRATE_NITRITE SENSOR PROTEIN NARQ"/>
    <property type="match status" value="1"/>
</dbReference>
<feature type="chain" id="PRO_5022193013" description="histidine kinase" evidence="11">
    <location>
        <begin position="24"/>
        <end position="664"/>
    </location>
</feature>
<dbReference type="Pfam" id="PF02518">
    <property type="entry name" value="HATPase_c"/>
    <property type="match status" value="1"/>
</dbReference>
<protein>
    <recommendedName>
        <fullName evidence="2">histidine kinase</fullName>
        <ecNumber evidence="2">2.7.13.3</ecNumber>
    </recommendedName>
</protein>
<dbReference type="CDD" id="cd16917">
    <property type="entry name" value="HATPase_UhpB-NarQ-NarX-like"/>
    <property type="match status" value="1"/>
</dbReference>
<dbReference type="InterPro" id="IPR036890">
    <property type="entry name" value="HATPase_C_sf"/>
</dbReference>
<keyword evidence="11" id="KW-0732">Signal</keyword>
<comment type="catalytic activity">
    <reaction evidence="1">
        <text>ATP + protein L-histidine = ADP + protein N-phospho-L-histidine.</text>
        <dbReference type="EC" id="2.7.13.3"/>
    </reaction>
</comment>
<evidence type="ECO:0000256" key="4">
    <source>
        <dbReference type="ARBA" id="ARBA00022679"/>
    </source>
</evidence>
<keyword evidence="4" id="KW-0808">Transferase</keyword>
<keyword evidence="5" id="KW-0547">Nucleotide-binding</keyword>
<dbReference type="RefSeq" id="WP_144333981.1">
    <property type="nucleotide sequence ID" value="NZ_VLPL01000008.1"/>
</dbReference>
<keyword evidence="6" id="KW-0418">Kinase</keyword>
<evidence type="ECO:0000256" key="10">
    <source>
        <dbReference type="SAM" id="Phobius"/>
    </source>
</evidence>
<organism evidence="13 14">
    <name type="scientific">Fluviicola chungangensis</name>
    <dbReference type="NCBI Taxonomy" id="2597671"/>
    <lineage>
        <taxon>Bacteria</taxon>
        <taxon>Pseudomonadati</taxon>
        <taxon>Bacteroidota</taxon>
        <taxon>Flavobacteriia</taxon>
        <taxon>Flavobacteriales</taxon>
        <taxon>Crocinitomicaceae</taxon>
        <taxon>Fluviicola</taxon>
    </lineage>
</organism>
<dbReference type="InterPro" id="IPR003594">
    <property type="entry name" value="HATPase_dom"/>
</dbReference>
<dbReference type="InterPro" id="IPR011990">
    <property type="entry name" value="TPR-like_helical_dom_sf"/>
</dbReference>
<evidence type="ECO:0000313" key="13">
    <source>
        <dbReference type="EMBL" id="TSJ41170.1"/>
    </source>
</evidence>
<dbReference type="InterPro" id="IPR019734">
    <property type="entry name" value="TPR_rpt"/>
</dbReference>
<feature type="domain" description="Histidine kinase/HSP90-like ATPase" evidence="12">
    <location>
        <begin position="570"/>
        <end position="664"/>
    </location>
</feature>
<dbReference type="GO" id="GO:0005524">
    <property type="term" value="F:ATP binding"/>
    <property type="evidence" value="ECO:0007669"/>
    <property type="project" value="UniProtKB-KW"/>
</dbReference>
<dbReference type="InterPro" id="IPR050482">
    <property type="entry name" value="Sensor_HK_TwoCompSys"/>
</dbReference>
<keyword evidence="8" id="KW-0902">Two-component regulatory system</keyword>
<dbReference type="SMART" id="SM00387">
    <property type="entry name" value="HATPase_c"/>
    <property type="match status" value="1"/>
</dbReference>
<dbReference type="InterPro" id="IPR011712">
    <property type="entry name" value="Sig_transdc_His_kin_sub3_dim/P"/>
</dbReference>
<evidence type="ECO:0000256" key="3">
    <source>
        <dbReference type="ARBA" id="ARBA00022553"/>
    </source>
</evidence>
<dbReference type="EC" id="2.7.13.3" evidence="2"/>
<proteinExistence type="predicted"/>
<comment type="caution">
    <text evidence="13">The sequence shown here is derived from an EMBL/GenBank/DDBJ whole genome shotgun (WGS) entry which is preliminary data.</text>
</comment>
<dbReference type="EMBL" id="VLPL01000008">
    <property type="protein sequence ID" value="TSJ41170.1"/>
    <property type="molecule type" value="Genomic_DNA"/>
</dbReference>
<accession>A0A556MMK6</accession>
<dbReference type="GO" id="GO:0016020">
    <property type="term" value="C:membrane"/>
    <property type="evidence" value="ECO:0007669"/>
    <property type="project" value="InterPro"/>
</dbReference>
<dbReference type="Pfam" id="PF13424">
    <property type="entry name" value="TPR_12"/>
    <property type="match status" value="1"/>
</dbReference>
<sequence>MNKRLIKLWCIASLLLLFMSACDKPDTAIIYRQEVRTNLDDTCIWLSRRSHFHDPDFYPVFNAYYEKQIKLKDFEKAAIALAELTEQEMYYSLFNPNTINQVRLFKKRFEKNLPWHQTLFVESYLGNYEVIQNNYRKAIPYFRELVRYTPFDYNTCVEVGHGYGDLAFCYFAMGDHEKALQYDLRALSWFNKTDNETAKGGIYDNLAMVHMYTKDYKTSESYFKKAMTSFRLVKDTSNMFTSLHNKIILYQEMDNPAQYELIDSAYHFFKKSKFTDESIELSLSTFYIHMLLYENRIAEAGAILGELKPLVKKLNSAASDAEYIVALAEYEIKSGKGIKDIGLIEKALETVEEQEDYQNQAGFALVLKDNAVLMKDYQKAYLYSEKLKLAENRISDQKMINKTMEWNKLHETKRKEAQIAIQKETISNGKVTIALLFSLVMGLLLVLFIVFSKQKQKKIKTENKRVQQYTKQLLDKTEEERRRIASDLHDSVSHELLNLKHAIGANINQSGEKIDSIIKDIRIISRNLHPVMFEKVGLSASINQLLDRAQSVNQLMVTSDIVYCGGLSVSDELQVYRIIQEALSNIIKYAEAVAAKIIIRESKDELMVQIKDNGKGFHVGETLSKKDAFGLHNIIERSKAIGGSARIHSDRNGTIITIDLKKTT</sequence>
<gene>
    <name evidence="13" type="ORF">FO442_14755</name>
</gene>
<evidence type="ECO:0000256" key="5">
    <source>
        <dbReference type="ARBA" id="ARBA00022741"/>
    </source>
</evidence>
<feature type="signal peptide" evidence="11">
    <location>
        <begin position="1"/>
        <end position="23"/>
    </location>
</feature>
<evidence type="ECO:0000256" key="8">
    <source>
        <dbReference type="ARBA" id="ARBA00023012"/>
    </source>
</evidence>
<dbReference type="AlphaFoldDB" id="A0A556MMK6"/>
<feature type="coiled-coil region" evidence="9">
    <location>
        <begin position="452"/>
        <end position="479"/>
    </location>
</feature>
<keyword evidence="10" id="KW-0812">Transmembrane</keyword>
<dbReference type="Proteomes" id="UP000316008">
    <property type="component" value="Unassembled WGS sequence"/>
</dbReference>